<dbReference type="InParanoid" id="A0A1Z5KFF1"/>
<sequence length="241" mass="25681">MKFTSICILTTLISTASSFLVAHRPSTSTIICHAAKLDGRKIKGDVVPLNNFILVKKAPAQDKTEGGILLTGKAKIVKTEGTVQAVGPGKTHQDSGITVQMPVKVGESVVYGKFDGTEIDLDGQPHTLIRDDDVLVKFHGDQLTLESVNVVFDNVLVAVDSSESATEGGILLAKSSSQTKRASTGEVVKVGPGKMASNGELMTMDVTPGDMIKFRDFAGNEVEIEGKEYSVVKMVDILAKY</sequence>
<protein>
    <recommendedName>
        <fullName evidence="4">20 kDa chaperonin, chloroplastic</fullName>
    </recommendedName>
    <alternativeName>
        <fullName evidence="3">Chaperonin 10</fullName>
    </alternativeName>
    <alternativeName>
        <fullName evidence="5">Protein Cpn21</fullName>
    </alternativeName>
</protein>
<dbReference type="PANTHER" id="PTHR10772:SF63">
    <property type="entry name" value="20 KDA CHAPERONIN, CHLOROPLASTIC"/>
    <property type="match status" value="1"/>
</dbReference>
<evidence type="ECO:0000256" key="3">
    <source>
        <dbReference type="ARBA" id="ARBA00031971"/>
    </source>
</evidence>
<evidence type="ECO:0000313" key="8">
    <source>
        <dbReference type="EMBL" id="GAX25044.1"/>
    </source>
</evidence>
<reference evidence="8 9" key="1">
    <citation type="journal article" date="2015" name="Plant Cell">
        <title>Oil accumulation by the oleaginous diatom Fistulifera solaris as revealed by the genome and transcriptome.</title>
        <authorList>
            <person name="Tanaka T."/>
            <person name="Maeda Y."/>
            <person name="Veluchamy A."/>
            <person name="Tanaka M."/>
            <person name="Abida H."/>
            <person name="Marechal E."/>
            <person name="Bowler C."/>
            <person name="Muto M."/>
            <person name="Sunaga Y."/>
            <person name="Tanaka M."/>
            <person name="Yoshino T."/>
            <person name="Taniguchi T."/>
            <person name="Fukuda Y."/>
            <person name="Nemoto M."/>
            <person name="Matsumoto M."/>
            <person name="Wong P.S."/>
            <person name="Aburatani S."/>
            <person name="Fujibuchi W."/>
        </authorList>
    </citation>
    <scope>NUCLEOTIDE SEQUENCE [LARGE SCALE GENOMIC DNA]</scope>
    <source>
        <strain evidence="8 9">JPCC DA0580</strain>
    </source>
</reference>
<dbReference type="FunCoup" id="A0A1Z5KFF1">
    <property type="interactions" value="49"/>
</dbReference>
<keyword evidence="9" id="KW-1185">Reference proteome</keyword>
<evidence type="ECO:0000256" key="5">
    <source>
        <dbReference type="ARBA" id="ARBA00079398"/>
    </source>
</evidence>
<dbReference type="CDD" id="cd00320">
    <property type="entry name" value="cpn10"/>
    <property type="match status" value="2"/>
</dbReference>
<organism evidence="8 9">
    <name type="scientific">Fistulifera solaris</name>
    <name type="common">Oleaginous diatom</name>
    <dbReference type="NCBI Taxonomy" id="1519565"/>
    <lineage>
        <taxon>Eukaryota</taxon>
        <taxon>Sar</taxon>
        <taxon>Stramenopiles</taxon>
        <taxon>Ochrophyta</taxon>
        <taxon>Bacillariophyta</taxon>
        <taxon>Bacillariophyceae</taxon>
        <taxon>Bacillariophycidae</taxon>
        <taxon>Naviculales</taxon>
        <taxon>Naviculaceae</taxon>
        <taxon>Fistulifera</taxon>
    </lineage>
</organism>
<evidence type="ECO:0000256" key="7">
    <source>
        <dbReference type="SAM" id="SignalP"/>
    </source>
</evidence>
<evidence type="ECO:0000256" key="2">
    <source>
        <dbReference type="ARBA" id="ARBA00023186"/>
    </source>
</evidence>
<dbReference type="OrthoDB" id="184876at2759"/>
<dbReference type="GO" id="GO:0051082">
    <property type="term" value="F:unfolded protein binding"/>
    <property type="evidence" value="ECO:0007669"/>
    <property type="project" value="TreeGrafter"/>
</dbReference>
<dbReference type="SMART" id="SM00883">
    <property type="entry name" value="Cpn10"/>
    <property type="match status" value="2"/>
</dbReference>
<gene>
    <name evidence="8" type="ORF">FisN_10Lh240</name>
</gene>
<dbReference type="GO" id="GO:0005739">
    <property type="term" value="C:mitochondrion"/>
    <property type="evidence" value="ECO:0007669"/>
    <property type="project" value="TreeGrafter"/>
</dbReference>
<dbReference type="EMBL" id="BDSP01000219">
    <property type="protein sequence ID" value="GAX25044.1"/>
    <property type="molecule type" value="Genomic_DNA"/>
</dbReference>
<dbReference type="FunFam" id="2.30.33.40:FF:000001">
    <property type="entry name" value="10 kDa chaperonin"/>
    <property type="match status" value="2"/>
</dbReference>
<dbReference type="PANTHER" id="PTHR10772">
    <property type="entry name" value="10 KDA HEAT SHOCK PROTEIN"/>
    <property type="match status" value="1"/>
</dbReference>
<dbReference type="InterPro" id="IPR037124">
    <property type="entry name" value="Chaperonin_GroES_sf"/>
</dbReference>
<dbReference type="Pfam" id="PF00166">
    <property type="entry name" value="Cpn10"/>
    <property type="match status" value="2"/>
</dbReference>
<proteinExistence type="inferred from homology"/>
<dbReference type="PRINTS" id="PR00297">
    <property type="entry name" value="CHAPERONIN10"/>
</dbReference>
<evidence type="ECO:0000313" key="9">
    <source>
        <dbReference type="Proteomes" id="UP000198406"/>
    </source>
</evidence>
<dbReference type="GO" id="GO:0051087">
    <property type="term" value="F:protein-folding chaperone binding"/>
    <property type="evidence" value="ECO:0007669"/>
    <property type="project" value="TreeGrafter"/>
</dbReference>
<dbReference type="Gene3D" id="2.30.33.40">
    <property type="entry name" value="GroES chaperonin"/>
    <property type="match status" value="2"/>
</dbReference>
<evidence type="ECO:0000256" key="4">
    <source>
        <dbReference type="ARBA" id="ARBA00073031"/>
    </source>
</evidence>
<dbReference type="GO" id="GO:0005524">
    <property type="term" value="F:ATP binding"/>
    <property type="evidence" value="ECO:0007669"/>
    <property type="project" value="InterPro"/>
</dbReference>
<feature type="chain" id="PRO_5013051970" description="20 kDa chaperonin, chloroplastic" evidence="7">
    <location>
        <begin position="19"/>
        <end position="241"/>
    </location>
</feature>
<name>A0A1Z5KFF1_FISSO</name>
<dbReference type="GO" id="GO:0046872">
    <property type="term" value="F:metal ion binding"/>
    <property type="evidence" value="ECO:0007669"/>
    <property type="project" value="TreeGrafter"/>
</dbReference>
<keyword evidence="2 6" id="KW-0143">Chaperone</keyword>
<dbReference type="Proteomes" id="UP000198406">
    <property type="component" value="Unassembled WGS sequence"/>
</dbReference>
<dbReference type="InterPro" id="IPR011032">
    <property type="entry name" value="GroES-like_sf"/>
</dbReference>
<dbReference type="InterPro" id="IPR020818">
    <property type="entry name" value="Chaperonin_GroES"/>
</dbReference>
<dbReference type="SUPFAM" id="SSF50129">
    <property type="entry name" value="GroES-like"/>
    <property type="match status" value="2"/>
</dbReference>
<accession>A0A1Z5KFF1</accession>
<dbReference type="HAMAP" id="MF_00580">
    <property type="entry name" value="CH10"/>
    <property type="match status" value="1"/>
</dbReference>
<keyword evidence="7" id="KW-0732">Signal</keyword>
<evidence type="ECO:0000256" key="6">
    <source>
        <dbReference type="RuleBase" id="RU003479"/>
    </source>
</evidence>
<evidence type="ECO:0000256" key="1">
    <source>
        <dbReference type="ARBA" id="ARBA00006975"/>
    </source>
</evidence>
<dbReference type="GO" id="GO:0044183">
    <property type="term" value="F:protein folding chaperone"/>
    <property type="evidence" value="ECO:0007669"/>
    <property type="project" value="InterPro"/>
</dbReference>
<comment type="similarity">
    <text evidence="1 6">Belongs to the GroES chaperonin family.</text>
</comment>
<feature type="signal peptide" evidence="7">
    <location>
        <begin position="1"/>
        <end position="18"/>
    </location>
</feature>
<comment type="caution">
    <text evidence="8">The sequence shown here is derived from an EMBL/GenBank/DDBJ whole genome shotgun (WGS) entry which is preliminary data.</text>
</comment>
<dbReference type="AlphaFoldDB" id="A0A1Z5KFF1"/>